<dbReference type="Proteomes" id="UP000447081">
    <property type="component" value="Unassembled WGS sequence"/>
</dbReference>
<dbReference type="Proteomes" id="UP000462410">
    <property type="component" value="Unassembled WGS sequence"/>
</dbReference>
<comment type="caution">
    <text evidence="3">The sequence shown here is derived from an EMBL/GenBank/DDBJ whole genome shotgun (WGS) entry which is preliminary data.</text>
</comment>
<dbReference type="EC" id="2.5.1.61" evidence="3"/>
<dbReference type="SUPFAM" id="SSF53850">
    <property type="entry name" value="Periplasmic binding protein-like II"/>
    <property type="match status" value="1"/>
</dbReference>
<evidence type="ECO:0000313" key="3">
    <source>
        <dbReference type="EMBL" id="MXJ10329.1"/>
    </source>
</evidence>
<dbReference type="AlphaFoldDB" id="A0A6N8QIX9"/>
<dbReference type="Pfam" id="PF01379">
    <property type="entry name" value="Porphobil_deam"/>
    <property type="match status" value="1"/>
</dbReference>
<dbReference type="EMBL" id="WTRC01000462">
    <property type="protein sequence ID" value="MWT23342.1"/>
    <property type="molecule type" value="Genomic_DNA"/>
</dbReference>
<protein>
    <submittedName>
        <fullName evidence="3">Hydroxymethylbilane synthase</fullName>
        <ecNumber evidence="3">2.5.1.61</ecNumber>
    </submittedName>
</protein>
<organism evidence="3 4">
    <name type="scientific">Escherichia coli</name>
    <dbReference type="NCBI Taxonomy" id="562"/>
    <lineage>
        <taxon>Bacteria</taxon>
        <taxon>Pseudomonadati</taxon>
        <taxon>Pseudomonadota</taxon>
        <taxon>Gammaproteobacteria</taxon>
        <taxon>Enterobacterales</taxon>
        <taxon>Enterobacteriaceae</taxon>
        <taxon>Escherichia</taxon>
    </lineage>
</organism>
<gene>
    <name evidence="3" type="primary">hemC</name>
    <name evidence="2" type="ORF">GP965_20895</name>
    <name evidence="3" type="ORF">GRW24_17930</name>
</gene>
<evidence type="ECO:0000313" key="5">
    <source>
        <dbReference type="Proteomes" id="UP000462410"/>
    </source>
</evidence>
<feature type="domain" description="Porphobilinogen deaminase N-terminal" evidence="1">
    <location>
        <begin position="6"/>
        <end position="29"/>
    </location>
</feature>
<feature type="non-terminal residue" evidence="3">
    <location>
        <position position="35"/>
    </location>
</feature>
<evidence type="ECO:0000313" key="2">
    <source>
        <dbReference type="EMBL" id="MWT23342.1"/>
    </source>
</evidence>
<keyword evidence="3" id="KW-0808">Transferase</keyword>
<dbReference type="GO" id="GO:0004418">
    <property type="term" value="F:hydroxymethylbilane synthase activity"/>
    <property type="evidence" value="ECO:0007669"/>
    <property type="project" value="UniProtKB-EC"/>
</dbReference>
<dbReference type="Gene3D" id="3.40.190.10">
    <property type="entry name" value="Periplasmic binding protein-like II"/>
    <property type="match status" value="1"/>
</dbReference>
<reference evidence="2 5" key="2">
    <citation type="submission" date="2019-12" db="EMBL/GenBank/DDBJ databases">
        <title>Enteriobacteria Tanzani isolates_8377-8380.</title>
        <authorList>
            <person name="Subbiah M."/>
            <person name="Call D."/>
        </authorList>
    </citation>
    <scope>NUCLEOTIDE SEQUENCE [LARGE SCALE GENOMIC DNA]</scope>
    <source>
        <strain evidence="2 5">8378wH8</strain>
    </source>
</reference>
<sequence length="35" mass="3974">MLDNVLRIATRQSPLALWQAHYVKDKLMASHPGLV</sequence>
<dbReference type="GO" id="GO:0033014">
    <property type="term" value="P:tetrapyrrole biosynthetic process"/>
    <property type="evidence" value="ECO:0007669"/>
    <property type="project" value="InterPro"/>
</dbReference>
<dbReference type="InterPro" id="IPR022417">
    <property type="entry name" value="Porphobilin_deaminase_N"/>
</dbReference>
<proteinExistence type="predicted"/>
<accession>A0A6N8QIX9</accession>
<name>A0A6N8QIX9_ECOLX</name>
<evidence type="ECO:0000259" key="1">
    <source>
        <dbReference type="Pfam" id="PF01379"/>
    </source>
</evidence>
<dbReference type="EMBL" id="WUIG01000454">
    <property type="protein sequence ID" value="MXJ10329.1"/>
    <property type="molecule type" value="Genomic_DNA"/>
</dbReference>
<evidence type="ECO:0000313" key="4">
    <source>
        <dbReference type="Proteomes" id="UP000447081"/>
    </source>
</evidence>
<reference evidence="3 4" key="1">
    <citation type="submission" date="2019-12" db="EMBL/GenBank/DDBJ databases">
        <title>Enteriobacteria Tanzani isolates_10434.</title>
        <authorList>
            <person name="Subbiah M."/>
            <person name="Call D."/>
        </authorList>
    </citation>
    <scope>NUCLEOTIDE SEQUENCE [LARGE SCALE GENOMIC DNA]</scope>
    <source>
        <strain evidence="3 4">10434wG3</strain>
    </source>
</reference>